<organism evidence="1 2">
    <name type="scientific">Apophysomyces ossiformis</name>
    <dbReference type="NCBI Taxonomy" id="679940"/>
    <lineage>
        <taxon>Eukaryota</taxon>
        <taxon>Fungi</taxon>
        <taxon>Fungi incertae sedis</taxon>
        <taxon>Mucoromycota</taxon>
        <taxon>Mucoromycotina</taxon>
        <taxon>Mucoromycetes</taxon>
        <taxon>Mucorales</taxon>
        <taxon>Mucorineae</taxon>
        <taxon>Mucoraceae</taxon>
        <taxon>Apophysomyces</taxon>
    </lineage>
</organism>
<sequence>MSKRSYIIEHMEDDMHEWCVLEYKHMLSNLGPDHLYFSSLTEKCLNERMPEELKAAHCHREDVLHLPGVDPKDICLLDPAGAQELSPEDGDRFKYFLFGGILGDDPPKDRTKELRKLGFEGRRLGPVQMTTDTAVNVTKRVVEDRIPLDQVPYIDHPEIRFSRHESVTMPFRYIAETKTITTKDGEQKTVKKPLMPPGMLELIKKDNEMSLDF</sequence>
<name>A0A8H7ERB1_9FUNG</name>
<dbReference type="GO" id="GO:0035241">
    <property type="term" value="F:protein-arginine omega-N monomethyltransferase activity"/>
    <property type="evidence" value="ECO:0007669"/>
    <property type="project" value="TreeGrafter"/>
</dbReference>
<accession>A0A8H7ERB1</accession>
<dbReference type="InterPro" id="IPR007364">
    <property type="entry name" value="SFM1-like"/>
</dbReference>
<protein>
    <recommendedName>
        <fullName evidence="3">DUF431-domain-containing protein</fullName>
    </recommendedName>
</protein>
<dbReference type="Pfam" id="PF04252">
    <property type="entry name" value="SFM1-like"/>
    <property type="match status" value="1"/>
</dbReference>
<dbReference type="CDD" id="cd18090">
    <property type="entry name" value="Arginine_MT_Sfm1"/>
    <property type="match status" value="1"/>
</dbReference>
<gene>
    <name evidence="1" type="ORF">EC973_006892</name>
</gene>
<dbReference type="AlphaFoldDB" id="A0A8H7ERB1"/>
<evidence type="ECO:0008006" key="3">
    <source>
        <dbReference type="Google" id="ProtNLM"/>
    </source>
</evidence>
<comment type="caution">
    <text evidence="1">The sequence shown here is derived from an EMBL/GenBank/DDBJ whole genome shotgun (WGS) entry which is preliminary data.</text>
</comment>
<proteinExistence type="predicted"/>
<dbReference type="OrthoDB" id="373498at2759"/>
<evidence type="ECO:0000313" key="2">
    <source>
        <dbReference type="Proteomes" id="UP000605846"/>
    </source>
</evidence>
<dbReference type="EMBL" id="JABAYA010000047">
    <property type="protein sequence ID" value="KAF7727893.1"/>
    <property type="molecule type" value="Genomic_DNA"/>
</dbReference>
<reference evidence="1" key="1">
    <citation type="submission" date="2020-01" db="EMBL/GenBank/DDBJ databases">
        <title>Genome Sequencing of Three Apophysomyces-Like Fungal Strains Confirms a Novel Fungal Genus in the Mucoromycota with divergent Burkholderia-like Endosymbiotic Bacteria.</title>
        <authorList>
            <person name="Stajich J.E."/>
            <person name="Macias A.M."/>
            <person name="Carter-House D."/>
            <person name="Lovett B."/>
            <person name="Kasson L.R."/>
            <person name="Berry K."/>
            <person name="Grigoriev I."/>
            <person name="Chang Y."/>
            <person name="Spatafora J."/>
            <person name="Kasson M.T."/>
        </authorList>
    </citation>
    <scope>NUCLEOTIDE SEQUENCE</scope>
    <source>
        <strain evidence="1">NRRL A-21654</strain>
    </source>
</reference>
<evidence type="ECO:0000313" key="1">
    <source>
        <dbReference type="EMBL" id="KAF7727893.1"/>
    </source>
</evidence>
<dbReference type="PANTHER" id="PTHR35517:SF1">
    <property type="entry name" value="PROTEIN ARGININE N-METHYLTRANSFERASE SFM1"/>
    <property type="match status" value="1"/>
</dbReference>
<dbReference type="Proteomes" id="UP000605846">
    <property type="component" value="Unassembled WGS sequence"/>
</dbReference>
<dbReference type="PANTHER" id="PTHR35517">
    <property type="entry name" value="PROTEIN ARGININE N-METHYLTRANSFERASE SFM1"/>
    <property type="match status" value="1"/>
</dbReference>
<keyword evidence="2" id="KW-1185">Reference proteome</keyword>